<keyword evidence="2" id="KW-0732">Signal</keyword>
<gene>
    <name evidence="3" type="ORF">CFLV_04310</name>
</gene>
<evidence type="ECO:0000313" key="3">
    <source>
        <dbReference type="EMBL" id="APT86483.1"/>
    </source>
</evidence>
<evidence type="ECO:0008006" key="5">
    <source>
        <dbReference type="Google" id="ProtNLM"/>
    </source>
</evidence>
<feature type="signal peptide" evidence="2">
    <location>
        <begin position="1"/>
        <end position="19"/>
    </location>
</feature>
<evidence type="ECO:0000256" key="2">
    <source>
        <dbReference type="SAM" id="SignalP"/>
    </source>
</evidence>
<organism evidence="3 4">
    <name type="scientific">Corynebacterium flavescens</name>
    <dbReference type="NCBI Taxonomy" id="28028"/>
    <lineage>
        <taxon>Bacteria</taxon>
        <taxon>Bacillati</taxon>
        <taxon>Actinomycetota</taxon>
        <taxon>Actinomycetes</taxon>
        <taxon>Mycobacteriales</taxon>
        <taxon>Corynebacteriaceae</taxon>
        <taxon>Corynebacterium</taxon>
    </lineage>
</organism>
<reference evidence="3 4" key="1">
    <citation type="submission" date="2014-08" db="EMBL/GenBank/DDBJ databases">
        <title>Complete genome sequence of Corynebacterium flavescens OJ8(T)(=DSM 20296(T)), isolated from cheese.</title>
        <authorList>
            <person name="Ruckert C."/>
            <person name="Albersmeier A."/>
            <person name="Winkler A."/>
            <person name="Kalinowski J."/>
        </authorList>
    </citation>
    <scope>NUCLEOTIDE SEQUENCE [LARGE SCALE GENOMIC DNA]</scope>
    <source>
        <strain evidence="3 4">OJ8</strain>
    </source>
</reference>
<dbReference type="KEGG" id="cfc:CFLV_04310"/>
<accession>A0A1L7CL11</accession>
<dbReference type="GeneID" id="82879937"/>
<protein>
    <recommendedName>
        <fullName evidence="5">SCP domain-containing protein</fullName>
    </recommendedName>
</protein>
<sequence length="173" mass="18178">MNTPRRVLSILTTTALALAASGASAPAQEPSPAVAVSPTTSPPAGSQYGELGKEPPGAVVAHLPQVATDLEQATVAHLEASGHYRDGVAADIAQEWAAQGERGELEFYSDVGDGNIHLEEGTGNVYRLTEGQAQERLSWLNNAGSVTPMQGTGFGTAVSYDGEYLYLVEYFRN</sequence>
<feature type="chain" id="PRO_5044060989" description="SCP domain-containing protein" evidence="2">
    <location>
        <begin position="20"/>
        <end position="173"/>
    </location>
</feature>
<evidence type="ECO:0000256" key="1">
    <source>
        <dbReference type="SAM" id="MobiDB-lite"/>
    </source>
</evidence>
<dbReference type="Proteomes" id="UP000185479">
    <property type="component" value="Chromosome"/>
</dbReference>
<evidence type="ECO:0000313" key="4">
    <source>
        <dbReference type="Proteomes" id="UP000185479"/>
    </source>
</evidence>
<dbReference type="AlphaFoldDB" id="A0A1L7CL11"/>
<keyword evidence="4" id="KW-1185">Reference proteome</keyword>
<dbReference type="RefSeq" id="WP_075729477.1">
    <property type="nucleotide sequence ID" value="NZ_BJNB01000014.1"/>
</dbReference>
<dbReference type="OrthoDB" id="4426064at2"/>
<feature type="compositionally biased region" description="Low complexity" evidence="1">
    <location>
        <begin position="23"/>
        <end position="38"/>
    </location>
</feature>
<dbReference type="STRING" id="28028.CFLV_04310"/>
<name>A0A1L7CL11_CORFL</name>
<feature type="region of interest" description="Disordered" evidence="1">
    <location>
        <begin position="23"/>
        <end position="55"/>
    </location>
</feature>
<proteinExistence type="predicted"/>
<dbReference type="EMBL" id="CP009246">
    <property type="protein sequence ID" value="APT86483.1"/>
    <property type="molecule type" value="Genomic_DNA"/>
</dbReference>